<feature type="transmembrane region" description="Helical" evidence="1">
    <location>
        <begin position="87"/>
        <end position="107"/>
    </location>
</feature>
<protein>
    <submittedName>
        <fullName evidence="2">Uncharacterized protein</fullName>
    </submittedName>
</protein>
<keyword evidence="1" id="KW-1133">Transmembrane helix</keyword>
<feature type="transmembrane region" description="Helical" evidence="1">
    <location>
        <begin position="143"/>
        <end position="164"/>
    </location>
</feature>
<keyword evidence="1" id="KW-0812">Transmembrane</keyword>
<keyword evidence="3" id="KW-1185">Reference proteome</keyword>
<organism evidence="2 3">
    <name type="scientific">Ethanoligenens harbinense (strain DSM 18485 / JCM 12961 / CGMCC 1.5033 / YUAN-3)</name>
    <dbReference type="NCBI Taxonomy" id="663278"/>
    <lineage>
        <taxon>Bacteria</taxon>
        <taxon>Bacillati</taxon>
        <taxon>Bacillota</taxon>
        <taxon>Clostridia</taxon>
        <taxon>Eubacteriales</taxon>
        <taxon>Oscillospiraceae</taxon>
        <taxon>Ethanoligenens</taxon>
    </lineage>
</organism>
<reference evidence="2 3" key="1">
    <citation type="submission" date="2010-12" db="EMBL/GenBank/DDBJ databases">
        <title>Complete sequence of Ethanoligenens harbinense YUAN-3.</title>
        <authorList>
            <person name="Lucas S."/>
            <person name="Copeland A."/>
            <person name="Lapidus A."/>
            <person name="Cheng J.-F."/>
            <person name="Bruce D."/>
            <person name="Goodwin L."/>
            <person name="Pitluck S."/>
            <person name="Chertkov O."/>
            <person name="Misra M."/>
            <person name="Detter J.C."/>
            <person name="Han C."/>
            <person name="Tapia R."/>
            <person name="Land M."/>
            <person name="Hauser L."/>
            <person name="Jeffries C."/>
            <person name="Kyrpides N."/>
            <person name="Ivanova N."/>
            <person name="Mikhailova N."/>
            <person name="Wang A."/>
            <person name="Mouttaki H."/>
            <person name="He Z."/>
            <person name="Zhou J."/>
            <person name="Hemme C.L."/>
            <person name="Woyke T."/>
        </authorList>
    </citation>
    <scope>NUCLEOTIDE SEQUENCE [LARGE SCALE GENOMIC DNA]</scope>
    <source>
        <strain evidence="3">DSM 18485 / JCM 12961 / CGMCC 1.5033 / YUAN-3</strain>
    </source>
</reference>
<dbReference type="HOGENOM" id="CLU_982463_0_0_9"/>
<accession>E6U2X8</accession>
<feature type="transmembrane region" description="Helical" evidence="1">
    <location>
        <begin position="46"/>
        <end position="67"/>
    </location>
</feature>
<feature type="transmembrane region" description="Helical" evidence="1">
    <location>
        <begin position="113"/>
        <end position="131"/>
    </location>
</feature>
<feature type="transmembrane region" description="Helical" evidence="1">
    <location>
        <begin position="176"/>
        <end position="193"/>
    </location>
</feature>
<dbReference type="RefSeq" id="WP_013484715.1">
    <property type="nucleotide sequence ID" value="NC_014828.1"/>
</dbReference>
<keyword evidence="1" id="KW-0472">Membrane</keyword>
<evidence type="ECO:0000313" key="3">
    <source>
        <dbReference type="Proteomes" id="UP000001551"/>
    </source>
</evidence>
<dbReference type="EMBL" id="CP002400">
    <property type="protein sequence ID" value="ADU26345.1"/>
    <property type="molecule type" value="Genomic_DNA"/>
</dbReference>
<feature type="transmembrane region" description="Helical" evidence="1">
    <location>
        <begin position="244"/>
        <end position="263"/>
    </location>
</feature>
<evidence type="ECO:0000313" key="2">
    <source>
        <dbReference type="EMBL" id="ADU26345.1"/>
    </source>
</evidence>
<gene>
    <name evidence="2" type="ordered locus">Ethha_0776</name>
</gene>
<sequence>MHRKLPLIFSIVFLVGLCVTFALRLTLVRSFMDPSTGFYKGGYTALAQALNVATGVCAVLLLVPLALPKKAAVFSPLPVRNPLLGTLAALGALALLADALSLFVSLVTNSTSGGLFLDALFTLAAAVYFGLQAKTFLLGGQPPHAVVALLPVLWATVHLIVSWMHFTVVTSMPNDLFDLFKMVAFMLFFYYHARLAGGVPNGREGRGLLSFGLLAAWLGLLSVLPSLLVRLGGGQTAAFSLSDGVVTLVLSVYALVLFARLFFRRGTAGEPAVRSAA</sequence>
<feature type="transmembrane region" description="Helical" evidence="1">
    <location>
        <begin position="205"/>
        <end position="224"/>
    </location>
</feature>
<proteinExistence type="predicted"/>
<dbReference type="eggNOG" id="ENOG5033D3R">
    <property type="taxonomic scope" value="Bacteria"/>
</dbReference>
<name>E6U2X8_ETHHY</name>
<dbReference type="KEGG" id="eha:Ethha_0776"/>
<dbReference type="Proteomes" id="UP000001551">
    <property type="component" value="Chromosome"/>
</dbReference>
<dbReference type="AlphaFoldDB" id="E6U2X8"/>
<evidence type="ECO:0000256" key="1">
    <source>
        <dbReference type="SAM" id="Phobius"/>
    </source>
</evidence>